<protein>
    <recommendedName>
        <fullName evidence="3">Small CPxCG-related zinc finger protein</fullName>
    </recommendedName>
</protein>
<dbReference type="RefSeq" id="WP_185194054.1">
    <property type="nucleotide sequence ID" value="NZ_JACKXD010000006.1"/>
</dbReference>
<keyword evidence="2" id="KW-1185">Reference proteome</keyword>
<proteinExistence type="predicted"/>
<comment type="caution">
    <text evidence="1">The sequence shown here is derived from an EMBL/GenBank/DDBJ whole genome shotgun (WGS) entry which is preliminary data.</text>
</comment>
<dbReference type="Pfam" id="PF24461">
    <property type="entry name" value="DUF7576"/>
    <property type="match status" value="1"/>
</dbReference>
<gene>
    <name evidence="1" type="ORF">H5V44_15575</name>
</gene>
<evidence type="ECO:0000313" key="1">
    <source>
        <dbReference type="EMBL" id="MBB6647685.1"/>
    </source>
</evidence>
<evidence type="ECO:0000313" key="2">
    <source>
        <dbReference type="Proteomes" id="UP000546257"/>
    </source>
</evidence>
<name>A0A7J9SL85_9EURY</name>
<dbReference type="EMBL" id="JACKXD010000006">
    <property type="protein sequence ID" value="MBB6647685.1"/>
    <property type="molecule type" value="Genomic_DNA"/>
</dbReference>
<organism evidence="1 2">
    <name type="scientific">Halobellus ruber</name>
    <dbReference type="NCBI Taxonomy" id="2761102"/>
    <lineage>
        <taxon>Archaea</taxon>
        <taxon>Methanobacteriati</taxon>
        <taxon>Methanobacteriota</taxon>
        <taxon>Stenosarchaea group</taxon>
        <taxon>Halobacteria</taxon>
        <taxon>Halobacteriales</taxon>
        <taxon>Haloferacaceae</taxon>
        <taxon>Halobellus</taxon>
    </lineage>
</organism>
<accession>A0A7J9SL85</accession>
<sequence length="61" mass="6796">MVDPTSDLGEDVDEEDAPECATCGTKIVQLPSHRVVSWVEDGRAHHRHFCSEECLADDDEL</sequence>
<reference evidence="1 2" key="1">
    <citation type="submission" date="2020-08" db="EMBL/GenBank/DDBJ databases">
        <authorList>
            <person name="Seo M.-J."/>
        </authorList>
    </citation>
    <scope>NUCLEOTIDE SEQUENCE [LARGE SCALE GENOMIC DNA]</scope>
    <source>
        <strain evidence="1 2">MBLA0160</strain>
    </source>
</reference>
<dbReference type="InterPro" id="IPR055998">
    <property type="entry name" value="DUF7576"/>
</dbReference>
<evidence type="ECO:0008006" key="3">
    <source>
        <dbReference type="Google" id="ProtNLM"/>
    </source>
</evidence>
<dbReference type="Proteomes" id="UP000546257">
    <property type="component" value="Unassembled WGS sequence"/>
</dbReference>
<dbReference type="AlphaFoldDB" id="A0A7J9SL85"/>